<organism evidence="2 3">
    <name type="scientific">Patellaria atrata CBS 101060</name>
    <dbReference type="NCBI Taxonomy" id="1346257"/>
    <lineage>
        <taxon>Eukaryota</taxon>
        <taxon>Fungi</taxon>
        <taxon>Dikarya</taxon>
        <taxon>Ascomycota</taxon>
        <taxon>Pezizomycotina</taxon>
        <taxon>Dothideomycetes</taxon>
        <taxon>Dothideomycetes incertae sedis</taxon>
        <taxon>Patellariales</taxon>
        <taxon>Patellariaceae</taxon>
        <taxon>Patellaria</taxon>
    </lineage>
</organism>
<feature type="compositionally biased region" description="Polar residues" evidence="1">
    <location>
        <begin position="33"/>
        <end position="51"/>
    </location>
</feature>
<dbReference type="OrthoDB" id="5345504at2759"/>
<sequence length="165" mass="19140">KRAAQDDLERDQRFAKRFDLLSLDHNGKLYIPISSSNNYAPISPQNPSPTKTENEKRNRPQRVPSEDDCMQVDESKHKVYIYDLEQDLADVESDDEHPIFLSDIEKHLNKIPRHILMHRDPDANENNQLILYTDPTSLTIPKEQDSVRKAIIEARSRLRQGQLVG</sequence>
<reference evidence="2" key="1">
    <citation type="journal article" date="2020" name="Stud. Mycol.">
        <title>101 Dothideomycetes genomes: a test case for predicting lifestyles and emergence of pathogens.</title>
        <authorList>
            <person name="Haridas S."/>
            <person name="Albert R."/>
            <person name="Binder M."/>
            <person name="Bloem J."/>
            <person name="Labutti K."/>
            <person name="Salamov A."/>
            <person name="Andreopoulos B."/>
            <person name="Baker S."/>
            <person name="Barry K."/>
            <person name="Bills G."/>
            <person name="Bluhm B."/>
            <person name="Cannon C."/>
            <person name="Castanera R."/>
            <person name="Culley D."/>
            <person name="Daum C."/>
            <person name="Ezra D."/>
            <person name="Gonzalez J."/>
            <person name="Henrissat B."/>
            <person name="Kuo A."/>
            <person name="Liang C."/>
            <person name="Lipzen A."/>
            <person name="Lutzoni F."/>
            <person name="Magnuson J."/>
            <person name="Mondo S."/>
            <person name="Nolan M."/>
            <person name="Ohm R."/>
            <person name="Pangilinan J."/>
            <person name="Park H.-J."/>
            <person name="Ramirez L."/>
            <person name="Alfaro M."/>
            <person name="Sun H."/>
            <person name="Tritt A."/>
            <person name="Yoshinaga Y."/>
            <person name="Zwiers L.-H."/>
            <person name="Turgeon B."/>
            <person name="Goodwin S."/>
            <person name="Spatafora J."/>
            <person name="Crous P."/>
            <person name="Grigoriev I."/>
        </authorList>
    </citation>
    <scope>NUCLEOTIDE SEQUENCE</scope>
    <source>
        <strain evidence="2">CBS 101060</strain>
    </source>
</reference>
<comment type="caution">
    <text evidence="2">The sequence shown here is derived from an EMBL/GenBank/DDBJ whole genome shotgun (WGS) entry which is preliminary data.</text>
</comment>
<accession>A0A9P4S5F8</accession>
<gene>
    <name evidence="2" type="ORF">M501DRAFT_922434</name>
</gene>
<proteinExistence type="predicted"/>
<evidence type="ECO:0000313" key="3">
    <source>
        <dbReference type="Proteomes" id="UP000799429"/>
    </source>
</evidence>
<dbReference type="Pfam" id="PF20354">
    <property type="entry name" value="DUF6649"/>
    <property type="match status" value="1"/>
</dbReference>
<name>A0A9P4S5F8_9PEZI</name>
<dbReference type="EMBL" id="MU006104">
    <property type="protein sequence ID" value="KAF2836359.1"/>
    <property type="molecule type" value="Genomic_DNA"/>
</dbReference>
<dbReference type="AlphaFoldDB" id="A0A9P4S5F8"/>
<evidence type="ECO:0000313" key="2">
    <source>
        <dbReference type="EMBL" id="KAF2836359.1"/>
    </source>
</evidence>
<protein>
    <submittedName>
        <fullName evidence="2">Uncharacterized protein</fullName>
    </submittedName>
</protein>
<feature type="non-terminal residue" evidence="2">
    <location>
        <position position="1"/>
    </location>
</feature>
<feature type="non-terminal residue" evidence="2">
    <location>
        <position position="165"/>
    </location>
</feature>
<keyword evidence="3" id="KW-1185">Reference proteome</keyword>
<evidence type="ECO:0000256" key="1">
    <source>
        <dbReference type="SAM" id="MobiDB-lite"/>
    </source>
</evidence>
<dbReference type="InterPro" id="IPR046591">
    <property type="entry name" value="DUF6649"/>
</dbReference>
<dbReference type="Proteomes" id="UP000799429">
    <property type="component" value="Unassembled WGS sequence"/>
</dbReference>
<feature type="region of interest" description="Disordered" evidence="1">
    <location>
        <begin position="31"/>
        <end position="70"/>
    </location>
</feature>